<dbReference type="Gene3D" id="3.40.50.300">
    <property type="entry name" value="P-loop containing nucleotide triphosphate hydrolases"/>
    <property type="match status" value="1"/>
</dbReference>
<comment type="similarity">
    <text evidence="1">Belongs to the GSP E family.</text>
</comment>
<dbReference type="PATRIC" id="fig|889378.3.peg.1821"/>
<name>H9UK46_SPIAZ</name>
<evidence type="ECO:0000256" key="3">
    <source>
        <dbReference type="ARBA" id="ARBA00022840"/>
    </source>
</evidence>
<sequence length="500" mass="54512">MSRQVLIQDYLPLPSSQYPERFVIHNGAIKLQDDVRGVTIGLTNPQDSELRCRLENYHAAVPHSPPRIHFAGIDAAELTAYLGSRCPEYLNSPGDDDPGNDADLLDRLANDAPIVNLVNSILIEGIRRSASDIHIEAGREEATVRLRIDGILMRERMVPQRLFPGVSSRIKVMAGLNLMERRLPQDGRCRVSIQGNDLDIRVSTLPTIHGESLVLRLLQHTGHQLKLDELGFSADQTAGLRQSAAVSHGLIAVTGPTGSGKSTTLHALLAELADGTRKIITIEDPVEYRTAGVEQIQTNEHIGLGFDTVLRRILRQDPDIIMVGEIRDSSTAELAVRAALTGHLVLTTLHTNDAAAAVVRLTDLGVPPFLTAAVLRSVAAQRLVRKLCPSCRQPAPVSASQHHLLQQLCRKTGQDIPDMTYTAPGCRCCRGSGFRGRTALTELLVVDHSTEAWILQGLSPAAIRVQQRHHRHRTLQHSGVTAITNGTAQLSDIYSAVAPL</sequence>
<dbReference type="PANTHER" id="PTHR30258:SF2">
    <property type="entry name" value="COMG OPERON PROTEIN 1"/>
    <property type="match status" value="1"/>
</dbReference>
<dbReference type="SMART" id="SM00382">
    <property type="entry name" value="AAA"/>
    <property type="match status" value="1"/>
</dbReference>
<reference evidence="6" key="1">
    <citation type="journal article" date="2013" name="Stand. Genomic Sci.">
        <title>Complete genome sequence of the halophilic bacterium Spirochaeta africana type strain (Z-7692(T)) from the alkaline Lake Magadi in the East African Rift.</title>
        <authorList>
            <person name="Liolos K."/>
            <person name="Abt B."/>
            <person name="Scheuner C."/>
            <person name="Teshima H."/>
            <person name="Held B."/>
            <person name="Lapidus A."/>
            <person name="Nolan M."/>
            <person name="Lucas S."/>
            <person name="Deshpande S."/>
            <person name="Cheng J.F."/>
            <person name="Tapia R."/>
            <person name="Goodwin L.A."/>
            <person name="Pitluck S."/>
            <person name="Pagani I."/>
            <person name="Ivanova N."/>
            <person name="Mavromatis K."/>
            <person name="Mikhailova N."/>
            <person name="Huntemann M."/>
            <person name="Pati A."/>
            <person name="Chen A."/>
            <person name="Palaniappan K."/>
            <person name="Land M."/>
            <person name="Rohde M."/>
            <person name="Tindall B.J."/>
            <person name="Detter J.C."/>
            <person name="Goker M."/>
            <person name="Bristow J."/>
            <person name="Eisen J.A."/>
            <person name="Markowitz V."/>
            <person name="Hugenholtz P."/>
            <person name="Woyke T."/>
            <person name="Klenk H.P."/>
            <person name="Kyrpides N.C."/>
        </authorList>
    </citation>
    <scope>NUCLEOTIDE SEQUENCE</scope>
    <source>
        <strain evidence="6">ATCC 700263 / DSM 8902 / Z-7692</strain>
    </source>
</reference>
<dbReference type="InterPro" id="IPR001482">
    <property type="entry name" value="T2SS/T4SS_dom"/>
</dbReference>
<evidence type="ECO:0000256" key="2">
    <source>
        <dbReference type="ARBA" id="ARBA00022741"/>
    </source>
</evidence>
<dbReference type="InterPro" id="IPR003593">
    <property type="entry name" value="AAA+_ATPase"/>
</dbReference>
<dbReference type="KEGG" id="sfc:Spiaf_1832"/>
<dbReference type="Pfam" id="PF00437">
    <property type="entry name" value="T2SSE"/>
    <property type="match status" value="1"/>
</dbReference>
<organism evidence="5 6">
    <name type="scientific">Spirochaeta africana (strain ATCC 700263 / DSM 8902 / Z-7692)</name>
    <dbReference type="NCBI Taxonomy" id="889378"/>
    <lineage>
        <taxon>Bacteria</taxon>
        <taxon>Pseudomonadati</taxon>
        <taxon>Spirochaetota</taxon>
        <taxon>Spirochaetia</taxon>
        <taxon>Spirochaetales</taxon>
        <taxon>Spirochaetaceae</taxon>
        <taxon>Spirochaeta</taxon>
    </lineage>
</organism>
<keyword evidence="3" id="KW-0067">ATP-binding</keyword>
<dbReference type="GO" id="GO:0016887">
    <property type="term" value="F:ATP hydrolysis activity"/>
    <property type="evidence" value="ECO:0007669"/>
    <property type="project" value="TreeGrafter"/>
</dbReference>
<dbReference type="eggNOG" id="COG2804">
    <property type="taxonomic scope" value="Bacteria"/>
</dbReference>
<feature type="domain" description="Bacterial type II secretion system protein E" evidence="4">
    <location>
        <begin position="314"/>
        <end position="328"/>
    </location>
</feature>
<dbReference type="CDD" id="cd01129">
    <property type="entry name" value="PulE-GspE-like"/>
    <property type="match status" value="1"/>
</dbReference>
<dbReference type="InterPro" id="IPR027417">
    <property type="entry name" value="P-loop_NTPase"/>
</dbReference>
<dbReference type="Proteomes" id="UP000007383">
    <property type="component" value="Chromosome"/>
</dbReference>
<dbReference type="GO" id="GO:0005886">
    <property type="term" value="C:plasma membrane"/>
    <property type="evidence" value="ECO:0007669"/>
    <property type="project" value="TreeGrafter"/>
</dbReference>
<proteinExistence type="inferred from homology"/>
<keyword evidence="6" id="KW-1185">Reference proteome</keyword>
<evidence type="ECO:0000259" key="4">
    <source>
        <dbReference type="PROSITE" id="PS00662"/>
    </source>
</evidence>
<evidence type="ECO:0000256" key="1">
    <source>
        <dbReference type="ARBA" id="ARBA00006611"/>
    </source>
</evidence>
<evidence type="ECO:0000313" key="6">
    <source>
        <dbReference type="Proteomes" id="UP000007383"/>
    </source>
</evidence>
<dbReference type="AlphaFoldDB" id="H9UK46"/>
<dbReference type="HOGENOM" id="CLU_013446_2_0_12"/>
<dbReference type="OrthoDB" id="9808272at2"/>
<dbReference type="RefSeq" id="WP_014455872.1">
    <property type="nucleotide sequence ID" value="NC_017098.1"/>
</dbReference>
<protein>
    <submittedName>
        <fullName evidence="5">Type II secretory pathway, ATPase PulE/Tfp pilus assembly pathway, ATPase PilB</fullName>
    </submittedName>
</protein>
<gene>
    <name evidence="5" type="ordered locus">Spiaf_1832</name>
</gene>
<dbReference type="PROSITE" id="PS00662">
    <property type="entry name" value="T2SP_E"/>
    <property type="match status" value="1"/>
</dbReference>
<dbReference type="Gene3D" id="3.30.450.90">
    <property type="match status" value="1"/>
</dbReference>
<dbReference type="EMBL" id="CP003282">
    <property type="protein sequence ID" value="AFG37889.1"/>
    <property type="molecule type" value="Genomic_DNA"/>
</dbReference>
<dbReference type="STRING" id="889378.Spiaf_1832"/>
<evidence type="ECO:0000313" key="5">
    <source>
        <dbReference type="EMBL" id="AFG37889.1"/>
    </source>
</evidence>
<keyword evidence="2" id="KW-0547">Nucleotide-binding</keyword>
<dbReference type="PANTHER" id="PTHR30258">
    <property type="entry name" value="TYPE II SECRETION SYSTEM PROTEIN GSPE-RELATED"/>
    <property type="match status" value="1"/>
</dbReference>
<dbReference type="GO" id="GO:0005524">
    <property type="term" value="F:ATP binding"/>
    <property type="evidence" value="ECO:0007669"/>
    <property type="project" value="UniProtKB-KW"/>
</dbReference>
<dbReference type="SUPFAM" id="SSF52540">
    <property type="entry name" value="P-loop containing nucleoside triphosphate hydrolases"/>
    <property type="match status" value="1"/>
</dbReference>
<accession>H9UK46</accession>